<dbReference type="Pfam" id="PF00857">
    <property type="entry name" value="Isochorismatase"/>
    <property type="match status" value="1"/>
</dbReference>
<gene>
    <name evidence="4" type="ORF">LTR09_006581</name>
</gene>
<dbReference type="InterPro" id="IPR053152">
    <property type="entry name" value="Hydrolase_YcaC-like"/>
</dbReference>
<dbReference type="PANTHER" id="PTHR43559">
    <property type="entry name" value="HYDROLASE YCAC-RELATED"/>
    <property type="match status" value="1"/>
</dbReference>
<dbReference type="SUPFAM" id="SSF52499">
    <property type="entry name" value="Isochorismatase-like hydrolases"/>
    <property type="match status" value="1"/>
</dbReference>
<organism evidence="4 5">
    <name type="scientific">Extremus antarcticus</name>
    <dbReference type="NCBI Taxonomy" id="702011"/>
    <lineage>
        <taxon>Eukaryota</taxon>
        <taxon>Fungi</taxon>
        <taxon>Dikarya</taxon>
        <taxon>Ascomycota</taxon>
        <taxon>Pezizomycotina</taxon>
        <taxon>Dothideomycetes</taxon>
        <taxon>Dothideomycetidae</taxon>
        <taxon>Mycosphaerellales</taxon>
        <taxon>Extremaceae</taxon>
        <taxon>Extremus</taxon>
    </lineage>
</organism>
<accession>A0AAJ0GBQ9</accession>
<keyword evidence="2" id="KW-0732">Signal</keyword>
<sequence>MKSFTTILLATAALIATTVADTFPWERLNKNDSVLLIVDIRTGLYGLARDFDPTSYYNAMLAHSAMGHLFDLPVIITSSAQTGPNGPFPKEILDMYPDAPLIQRHGEVDAWDNPEFRAAVEATGKKQIIMAGITTDVCTTFLALSLRAEGYSVWANVEAPGTTSEFIRDVSNDRMARAGVQLVSMFSIVTDLMRDWRSTPGGAEVLTWLTKYYPAYGMVAQAHGGAVENGTLIPGEEALLA</sequence>
<reference evidence="4" key="1">
    <citation type="submission" date="2023-04" db="EMBL/GenBank/DDBJ databases">
        <title>Black Yeasts Isolated from many extreme environments.</title>
        <authorList>
            <person name="Coleine C."/>
            <person name="Stajich J.E."/>
            <person name="Selbmann L."/>
        </authorList>
    </citation>
    <scope>NUCLEOTIDE SEQUENCE</scope>
    <source>
        <strain evidence="4">CCFEE 5312</strain>
    </source>
</reference>
<proteinExistence type="inferred from homology"/>
<protein>
    <recommendedName>
        <fullName evidence="3">Isochorismatase-like domain-containing protein</fullName>
    </recommendedName>
</protein>
<dbReference type="InterPro" id="IPR036380">
    <property type="entry name" value="Isochorismatase-like_sf"/>
</dbReference>
<dbReference type="EMBL" id="JAWDJX010000021">
    <property type="protein sequence ID" value="KAK3052371.1"/>
    <property type="molecule type" value="Genomic_DNA"/>
</dbReference>
<dbReference type="AlphaFoldDB" id="A0AAJ0GBQ9"/>
<evidence type="ECO:0000256" key="2">
    <source>
        <dbReference type="SAM" id="SignalP"/>
    </source>
</evidence>
<evidence type="ECO:0000259" key="3">
    <source>
        <dbReference type="Pfam" id="PF00857"/>
    </source>
</evidence>
<comment type="caution">
    <text evidence="4">The sequence shown here is derived from an EMBL/GenBank/DDBJ whole genome shotgun (WGS) entry which is preliminary data.</text>
</comment>
<dbReference type="PANTHER" id="PTHR43559:SF3">
    <property type="entry name" value="HYDROLASE YCAC-RELATED"/>
    <property type="match status" value="1"/>
</dbReference>
<evidence type="ECO:0000313" key="4">
    <source>
        <dbReference type="EMBL" id="KAK3052371.1"/>
    </source>
</evidence>
<evidence type="ECO:0000313" key="5">
    <source>
        <dbReference type="Proteomes" id="UP001271007"/>
    </source>
</evidence>
<feature type="domain" description="Isochorismatase-like" evidence="3">
    <location>
        <begin position="35"/>
        <end position="184"/>
    </location>
</feature>
<feature type="signal peptide" evidence="2">
    <location>
        <begin position="1"/>
        <end position="20"/>
    </location>
</feature>
<comment type="similarity">
    <text evidence="1">Belongs to the isochorismatase family.</text>
</comment>
<dbReference type="InterPro" id="IPR000868">
    <property type="entry name" value="Isochorismatase-like_dom"/>
</dbReference>
<feature type="chain" id="PRO_5042491981" description="Isochorismatase-like domain-containing protein" evidence="2">
    <location>
        <begin position="21"/>
        <end position="241"/>
    </location>
</feature>
<name>A0AAJ0GBQ9_9PEZI</name>
<evidence type="ECO:0000256" key="1">
    <source>
        <dbReference type="ARBA" id="ARBA00006336"/>
    </source>
</evidence>
<keyword evidence="5" id="KW-1185">Reference proteome</keyword>
<dbReference type="Proteomes" id="UP001271007">
    <property type="component" value="Unassembled WGS sequence"/>
</dbReference>
<dbReference type="Gene3D" id="3.40.50.850">
    <property type="entry name" value="Isochorismatase-like"/>
    <property type="match status" value="1"/>
</dbReference>